<dbReference type="Proteomes" id="UP000028042">
    <property type="component" value="Unassembled WGS sequence"/>
</dbReference>
<proteinExistence type="predicted"/>
<dbReference type="KEGG" id="cpae:CPAST_c14490"/>
<organism evidence="2 5">
    <name type="scientific">Clostridium pasteurianum DSM 525 = ATCC 6013</name>
    <dbReference type="NCBI Taxonomy" id="1262449"/>
    <lineage>
        <taxon>Bacteria</taxon>
        <taxon>Bacillati</taxon>
        <taxon>Bacillota</taxon>
        <taxon>Clostridia</taxon>
        <taxon>Eubacteriales</taxon>
        <taxon>Clostridiaceae</taxon>
        <taxon>Clostridium</taxon>
    </lineage>
</organism>
<keyword evidence="1" id="KW-0812">Transmembrane</keyword>
<reference evidence="3 4" key="3">
    <citation type="journal article" name="Genome Announc.">
        <title>Improved Draft Genome Sequence of Clostridium pasteurianum Strain ATCC 6013 (DSM 525) Using a Hybrid Next-Generation Sequencing Approach.</title>
        <authorList>
            <person name="Pyne M.E."/>
            <person name="Utturkar S."/>
            <person name="Brown S.D."/>
            <person name="Moo-Young M."/>
            <person name="Chung D.A."/>
            <person name="Chou C.P."/>
        </authorList>
    </citation>
    <scope>NUCLEOTIDE SEQUENCE [LARGE SCALE GENOMIC DNA]</scope>
    <source>
        <strain evidence="3 4">ATCC 6013</strain>
    </source>
</reference>
<dbReference type="EMBL" id="JPGY02000001">
    <property type="protein sequence ID" value="KRU12477.1"/>
    <property type="molecule type" value="Genomic_DNA"/>
</dbReference>
<dbReference type="RefSeq" id="WP_003447843.1">
    <property type="nucleotide sequence ID" value="NZ_ANZB01000018.1"/>
</dbReference>
<keyword evidence="1" id="KW-0472">Membrane</keyword>
<dbReference type="eggNOG" id="ENOG50324EU">
    <property type="taxonomic scope" value="Bacteria"/>
</dbReference>
<dbReference type="GeneID" id="93076214"/>
<keyword evidence="1" id="KW-1133">Transmembrane helix</keyword>
<evidence type="ECO:0000256" key="1">
    <source>
        <dbReference type="SAM" id="Phobius"/>
    </source>
</evidence>
<name>A0A0H3J6I6_CLOPA</name>
<dbReference type="Proteomes" id="UP000030905">
    <property type="component" value="Chromosome"/>
</dbReference>
<dbReference type="EMBL" id="CP009268">
    <property type="protein sequence ID" value="AJA51516.1"/>
    <property type="molecule type" value="Genomic_DNA"/>
</dbReference>
<reference evidence="2 5" key="1">
    <citation type="journal article" date="2015" name="Genome Announc.">
        <title>Complete Genome Sequence of the Nitrogen-Fixing and Solvent-Producing Clostridium pasteurianum DSM 525.</title>
        <authorList>
            <person name="Poehlein A."/>
            <person name="Grosse-Honebrink A."/>
            <person name="Zhang Y."/>
            <person name="Minton N.P."/>
            <person name="Daniel R."/>
        </authorList>
    </citation>
    <scope>NUCLEOTIDE SEQUENCE [LARGE SCALE GENOMIC DNA]</scope>
    <source>
        <strain evidence="2">DSM 525</strain>
        <strain evidence="5">DSM 525 / ATCC 6013</strain>
    </source>
</reference>
<feature type="transmembrane region" description="Helical" evidence="1">
    <location>
        <begin position="6"/>
        <end position="27"/>
    </location>
</feature>
<evidence type="ECO:0000313" key="5">
    <source>
        <dbReference type="Proteomes" id="UP000030905"/>
    </source>
</evidence>
<evidence type="ECO:0000313" key="3">
    <source>
        <dbReference type="EMBL" id="KRU12477.1"/>
    </source>
</evidence>
<keyword evidence="5" id="KW-1185">Reference proteome</keyword>
<dbReference type="AlphaFoldDB" id="A0A0H3J6I6"/>
<evidence type="ECO:0000313" key="4">
    <source>
        <dbReference type="Proteomes" id="UP000028042"/>
    </source>
</evidence>
<sequence>MRGRFIKGITTGALIGAAAGMLIAPDLNRNTKKKIRKSRRMINNAAGDIFHNIKHWID</sequence>
<dbReference type="PATRIC" id="fig|1262449.3.peg.3796"/>
<evidence type="ECO:0000313" key="2">
    <source>
        <dbReference type="EMBL" id="AJA51516.1"/>
    </source>
</evidence>
<gene>
    <name evidence="2" type="ORF">CLPA_c14490</name>
    <name evidence="3" type="ORF">CP6013_01725</name>
</gene>
<protein>
    <submittedName>
        <fullName evidence="2">YtxH-like protein</fullName>
    </submittedName>
</protein>
<accession>A0A0H3J6I6</accession>
<reference evidence="3" key="2">
    <citation type="submission" date="2015-10" db="EMBL/GenBank/DDBJ databases">
        <title>Improved Draft Genome Sequence of Clostridium pasteurianum Strain ATCC 6013 (DSM 525) Using a Hybrid Next-Generation Sequencing Approach.</title>
        <authorList>
            <person name="Pyne M.E."/>
            <person name="Utturkar S.M."/>
            <person name="Brown S.D."/>
            <person name="Moo-Young M."/>
            <person name="Chung D.A."/>
            <person name="Chou P.C."/>
        </authorList>
    </citation>
    <scope>NUCLEOTIDE SEQUENCE</scope>
    <source>
        <strain evidence="3">ATCC 6013</strain>
    </source>
</reference>
<dbReference type="KEGG" id="cpat:CLPA_c14490"/>